<dbReference type="InterPro" id="IPR058192">
    <property type="entry name" value="WHD_ROQ1-like"/>
</dbReference>
<accession>A0A8J4QN36</accession>
<dbReference type="InterPro" id="IPR011713">
    <property type="entry name" value="Leu-rich_rpt_3"/>
</dbReference>
<proteinExistence type="predicted"/>
<dbReference type="EMBL" id="JRKL02003809">
    <property type="protein sequence ID" value="KAF3954138.1"/>
    <property type="molecule type" value="Genomic_DNA"/>
</dbReference>
<feature type="domain" description="Disease resistance protein Roq1-like winged-helix" evidence="4">
    <location>
        <begin position="217"/>
        <end position="286"/>
    </location>
</feature>
<dbReference type="Gene3D" id="3.40.50.300">
    <property type="entry name" value="P-loop containing nucleotide triphosphate hydrolases"/>
    <property type="match status" value="1"/>
</dbReference>
<dbReference type="OrthoDB" id="1930487at2759"/>
<keyword evidence="2" id="KW-0677">Repeat</keyword>
<dbReference type="Pfam" id="PF23282">
    <property type="entry name" value="WHD_ROQ1"/>
    <property type="match status" value="1"/>
</dbReference>
<evidence type="ECO:0008006" key="7">
    <source>
        <dbReference type="Google" id="ProtNLM"/>
    </source>
</evidence>
<reference evidence="5" key="1">
    <citation type="submission" date="2020-03" db="EMBL/GenBank/DDBJ databases">
        <title>Castanea mollissima Vanexum genome sequencing.</title>
        <authorList>
            <person name="Staton M."/>
        </authorList>
    </citation>
    <scope>NUCLEOTIDE SEQUENCE</scope>
    <source>
        <tissue evidence="5">Leaf</tissue>
    </source>
</reference>
<dbReference type="PANTHER" id="PTHR11017:SF510">
    <property type="entry name" value="ADP-RIBOSYL CYCLASE_CYCLIC ADP-RIBOSE HYDROLASE"/>
    <property type="match status" value="1"/>
</dbReference>
<dbReference type="InterPro" id="IPR027417">
    <property type="entry name" value="P-loop_NTPase"/>
</dbReference>
<gene>
    <name evidence="5" type="ORF">CMV_020479</name>
</gene>
<sequence>MGGLGKTTLARVVYEMCSNHFEGSSFIANVREAYEKNGLLPLQKQLLGQIFKGRNIVIWDVYEGVKMIKNMLRQKKVLLVLDDVNQLDQLENLVGKHDWFGSGSWIIITTRNKHLLVEHGVDQDKIYSPNTLKDQDALQLFCSKAFKKEQPKEGFLKISYSVVNYAKGLPLALIVLGSFLAGRTIDVWKSALESLKKIPKKEIFDILKVSYDGLEEMVKEIFLDIACFFRGERKHKVVEILENCGFDARIGISVLMDKSLLTIEFGELRMHDLLQDMGREIIRRESAEPGKRSRLWLREDLLHVLTNNMATEAIQAIILEGERIQNYEAFPKALSKMYNLRLLTIDGVHIPNGLDYLSNNLRYLNWDGYSSKCLPSSFQPVKLVKLTLWESEIEYLWEGIKYLDKLKCIDLRGSRKLIWTPEFSGSLERLYLRGCINLVKIHPSIGKLSRLIVLDLGACRSLINLPSICSKMESLEVLNLYGCSKLREIEFEGILKSLSKLYLGRYSCYCVITHPLLDLFDRRYLKCLPTVFGPPKLAKLPEKLWESKRLMYFEFRGNVMREICHSFHYRDLSHYSVRNLRIFQLYKLEVYGYDESAQQRSSITLQKKKKSSRVALQVISSLSLSQISNLKSQIVKRQFFLFGVVVMVQGLFCPNTGYKFFQKEREWISNCILVSINLPLNWCNKKLMGFALGACFDAFYPPVSGFLLINRVRVIVLGDMPHTRES</sequence>
<dbReference type="PRINTS" id="PR00364">
    <property type="entry name" value="DISEASERSIST"/>
</dbReference>
<organism evidence="5 6">
    <name type="scientific">Castanea mollissima</name>
    <name type="common">Chinese chestnut</name>
    <dbReference type="NCBI Taxonomy" id="60419"/>
    <lineage>
        <taxon>Eukaryota</taxon>
        <taxon>Viridiplantae</taxon>
        <taxon>Streptophyta</taxon>
        <taxon>Embryophyta</taxon>
        <taxon>Tracheophyta</taxon>
        <taxon>Spermatophyta</taxon>
        <taxon>Magnoliopsida</taxon>
        <taxon>eudicotyledons</taxon>
        <taxon>Gunneridae</taxon>
        <taxon>Pentapetalae</taxon>
        <taxon>rosids</taxon>
        <taxon>fabids</taxon>
        <taxon>Fagales</taxon>
        <taxon>Fagaceae</taxon>
        <taxon>Castanea</taxon>
    </lineage>
</organism>
<evidence type="ECO:0000256" key="1">
    <source>
        <dbReference type="ARBA" id="ARBA00022614"/>
    </source>
</evidence>
<evidence type="ECO:0000313" key="6">
    <source>
        <dbReference type="Proteomes" id="UP000737018"/>
    </source>
</evidence>
<dbReference type="InterPro" id="IPR044974">
    <property type="entry name" value="Disease_R_plants"/>
</dbReference>
<dbReference type="Pfam" id="PF00931">
    <property type="entry name" value="NB-ARC"/>
    <property type="match status" value="1"/>
</dbReference>
<dbReference type="Gene3D" id="1.10.8.430">
    <property type="entry name" value="Helical domain of apoptotic protease-activating factors"/>
    <property type="match status" value="1"/>
</dbReference>
<dbReference type="InterPro" id="IPR042197">
    <property type="entry name" value="Apaf_helical"/>
</dbReference>
<dbReference type="SUPFAM" id="SSF46785">
    <property type="entry name" value="Winged helix' DNA-binding domain"/>
    <property type="match status" value="1"/>
</dbReference>
<dbReference type="InterPro" id="IPR036390">
    <property type="entry name" value="WH_DNA-bd_sf"/>
</dbReference>
<dbReference type="AlphaFoldDB" id="A0A8J4QN36"/>
<evidence type="ECO:0000259" key="3">
    <source>
        <dbReference type="Pfam" id="PF00931"/>
    </source>
</evidence>
<dbReference type="Gene3D" id="3.80.10.10">
    <property type="entry name" value="Ribonuclease Inhibitor"/>
    <property type="match status" value="1"/>
</dbReference>
<keyword evidence="6" id="KW-1185">Reference proteome</keyword>
<keyword evidence="1" id="KW-0433">Leucine-rich repeat</keyword>
<comment type="caution">
    <text evidence="5">The sequence shown here is derived from an EMBL/GenBank/DDBJ whole genome shotgun (WGS) entry which is preliminary data.</text>
</comment>
<evidence type="ECO:0000259" key="4">
    <source>
        <dbReference type="Pfam" id="PF23282"/>
    </source>
</evidence>
<protein>
    <recommendedName>
        <fullName evidence="7">TMV resistance protein N-like</fullName>
    </recommendedName>
</protein>
<dbReference type="GO" id="GO:0043531">
    <property type="term" value="F:ADP binding"/>
    <property type="evidence" value="ECO:0007669"/>
    <property type="project" value="InterPro"/>
</dbReference>
<dbReference type="SUPFAM" id="SSF52540">
    <property type="entry name" value="P-loop containing nucleoside triphosphate hydrolases"/>
    <property type="match status" value="1"/>
</dbReference>
<name>A0A8J4QN36_9ROSI</name>
<dbReference type="InterPro" id="IPR002182">
    <property type="entry name" value="NB-ARC"/>
</dbReference>
<dbReference type="Proteomes" id="UP000737018">
    <property type="component" value="Unassembled WGS sequence"/>
</dbReference>
<dbReference type="PANTHER" id="PTHR11017">
    <property type="entry name" value="LEUCINE-RICH REPEAT-CONTAINING PROTEIN"/>
    <property type="match status" value="1"/>
</dbReference>
<evidence type="ECO:0000256" key="2">
    <source>
        <dbReference type="ARBA" id="ARBA00022737"/>
    </source>
</evidence>
<dbReference type="FunFam" id="1.10.8.430:FF:000002">
    <property type="entry name" value="Disease resistance protein (TIR-NBS-LRR class)"/>
    <property type="match status" value="1"/>
</dbReference>
<feature type="domain" description="NB-ARC" evidence="3">
    <location>
        <begin position="1"/>
        <end position="149"/>
    </location>
</feature>
<dbReference type="GO" id="GO:0006952">
    <property type="term" value="P:defense response"/>
    <property type="evidence" value="ECO:0007669"/>
    <property type="project" value="InterPro"/>
</dbReference>
<dbReference type="Pfam" id="PF07725">
    <property type="entry name" value="LRR_3"/>
    <property type="match status" value="1"/>
</dbReference>
<evidence type="ECO:0000313" key="5">
    <source>
        <dbReference type="EMBL" id="KAF3954138.1"/>
    </source>
</evidence>
<dbReference type="InterPro" id="IPR032675">
    <property type="entry name" value="LRR_dom_sf"/>
</dbReference>
<dbReference type="SUPFAM" id="SSF52058">
    <property type="entry name" value="L domain-like"/>
    <property type="match status" value="1"/>
</dbReference>